<protein>
    <submittedName>
        <fullName evidence="1">Uncharacterized protein</fullName>
    </submittedName>
</protein>
<gene>
    <name evidence="1" type="ORF">LCGC14_1915840</name>
</gene>
<dbReference type="EMBL" id="LAZR01020317">
    <property type="protein sequence ID" value="KKL89321.1"/>
    <property type="molecule type" value="Genomic_DNA"/>
</dbReference>
<accession>A0A0F9GFL6</accession>
<sequence length="52" mass="5317">QDALASSAFQSPIPGLLANLEVTRNLIGGIVGAPLGNQLTNQQATDQITEGI</sequence>
<proteinExistence type="predicted"/>
<name>A0A0F9GFL6_9ZZZZ</name>
<feature type="non-terminal residue" evidence="1">
    <location>
        <position position="1"/>
    </location>
</feature>
<dbReference type="AlphaFoldDB" id="A0A0F9GFL6"/>
<comment type="caution">
    <text evidence="1">The sequence shown here is derived from an EMBL/GenBank/DDBJ whole genome shotgun (WGS) entry which is preliminary data.</text>
</comment>
<evidence type="ECO:0000313" key="1">
    <source>
        <dbReference type="EMBL" id="KKL89321.1"/>
    </source>
</evidence>
<reference evidence="1" key="1">
    <citation type="journal article" date="2015" name="Nature">
        <title>Complex archaea that bridge the gap between prokaryotes and eukaryotes.</title>
        <authorList>
            <person name="Spang A."/>
            <person name="Saw J.H."/>
            <person name="Jorgensen S.L."/>
            <person name="Zaremba-Niedzwiedzka K."/>
            <person name="Martijn J."/>
            <person name="Lind A.E."/>
            <person name="van Eijk R."/>
            <person name="Schleper C."/>
            <person name="Guy L."/>
            <person name="Ettema T.J."/>
        </authorList>
    </citation>
    <scope>NUCLEOTIDE SEQUENCE</scope>
</reference>
<organism evidence="1">
    <name type="scientific">marine sediment metagenome</name>
    <dbReference type="NCBI Taxonomy" id="412755"/>
    <lineage>
        <taxon>unclassified sequences</taxon>
        <taxon>metagenomes</taxon>
        <taxon>ecological metagenomes</taxon>
    </lineage>
</organism>